<sequence>MDMANDKITIKPDLSDYRGLLKAISQMDKESQTSLKSDVQSISAWTAQGMSYAAYGAPMARQAVIVGSTIRANKDRVPNVTIGGSKGRASGGANSGQLLFGNEFGSDRNLKGSAGSFPNGGYRFPDRSPREGRGNSGYWIFPTLKAMQPEIRRRWFNAIEKVLDNWARTS</sequence>
<gene>
    <name evidence="1" type="ORF">UFOVP482_19</name>
</gene>
<dbReference type="EMBL" id="LR796456">
    <property type="protein sequence ID" value="CAB4145649.1"/>
    <property type="molecule type" value="Genomic_DNA"/>
</dbReference>
<accession>A0A6J5MQB5</accession>
<protein>
    <submittedName>
        <fullName evidence="1">Uncharacterized protein</fullName>
    </submittedName>
</protein>
<organism evidence="1">
    <name type="scientific">uncultured Caudovirales phage</name>
    <dbReference type="NCBI Taxonomy" id="2100421"/>
    <lineage>
        <taxon>Viruses</taxon>
        <taxon>Duplodnaviria</taxon>
        <taxon>Heunggongvirae</taxon>
        <taxon>Uroviricota</taxon>
        <taxon>Caudoviricetes</taxon>
        <taxon>Peduoviridae</taxon>
        <taxon>Maltschvirus</taxon>
        <taxon>Maltschvirus maltsch</taxon>
    </lineage>
</organism>
<proteinExistence type="predicted"/>
<name>A0A6J5MQB5_9CAUD</name>
<reference evidence="1" key="1">
    <citation type="submission" date="2020-04" db="EMBL/GenBank/DDBJ databases">
        <authorList>
            <person name="Chiriac C."/>
            <person name="Salcher M."/>
            <person name="Ghai R."/>
            <person name="Kavagutti S V."/>
        </authorList>
    </citation>
    <scope>NUCLEOTIDE SEQUENCE</scope>
</reference>
<evidence type="ECO:0000313" key="1">
    <source>
        <dbReference type="EMBL" id="CAB4145649.1"/>
    </source>
</evidence>